<feature type="DNA-binding region" description="OmpR/PhoB-type" evidence="7">
    <location>
        <begin position="130"/>
        <end position="230"/>
    </location>
</feature>
<dbReference type="Pfam" id="PF00486">
    <property type="entry name" value="Trans_reg_C"/>
    <property type="match status" value="1"/>
</dbReference>
<evidence type="ECO:0000259" key="8">
    <source>
        <dbReference type="PROSITE" id="PS50110"/>
    </source>
</evidence>
<dbReference type="Pfam" id="PF00072">
    <property type="entry name" value="Response_reg"/>
    <property type="match status" value="1"/>
</dbReference>
<keyword evidence="3" id="KW-0805">Transcription regulation</keyword>
<reference evidence="10 11" key="1">
    <citation type="journal article" date="2011" name="Stand. Genomic Sci.">
        <title>Complete genome sequence of Treponema succinifaciens type strain (6091).</title>
        <authorList>
            <person name="Han C."/>
            <person name="Gronow S."/>
            <person name="Teshima H."/>
            <person name="Lapidus A."/>
            <person name="Nolan M."/>
            <person name="Lucas S."/>
            <person name="Hammon N."/>
            <person name="Deshpande S."/>
            <person name="Cheng J.F."/>
            <person name="Zeytun A."/>
            <person name="Tapia R."/>
            <person name="Goodwin L."/>
            <person name="Pitluck S."/>
            <person name="Liolios K."/>
            <person name="Pagani I."/>
            <person name="Ivanova N."/>
            <person name="Mavromatis K."/>
            <person name="Mikhailova N."/>
            <person name="Huntemann M."/>
            <person name="Pati A."/>
            <person name="Chen A."/>
            <person name="Palaniappan K."/>
            <person name="Land M."/>
            <person name="Hauser L."/>
            <person name="Brambilla E.M."/>
            <person name="Rohde M."/>
            <person name="Goker M."/>
            <person name="Woyke T."/>
            <person name="Bristow J."/>
            <person name="Eisen J.A."/>
            <person name="Markowitz V."/>
            <person name="Hugenholtz P."/>
            <person name="Kyrpides N.C."/>
            <person name="Klenk H.P."/>
            <person name="Detter J.C."/>
        </authorList>
    </citation>
    <scope>NUCLEOTIDE SEQUENCE [LARGE SCALE GENOMIC DNA]</scope>
    <source>
        <strain evidence="11">ATCC 33096 / DSM 2489 / 6091</strain>
    </source>
</reference>
<dbReference type="InterPro" id="IPR016032">
    <property type="entry name" value="Sig_transdc_resp-reg_C-effctor"/>
</dbReference>
<evidence type="ECO:0000256" key="2">
    <source>
        <dbReference type="ARBA" id="ARBA00023012"/>
    </source>
</evidence>
<evidence type="ECO:0000259" key="9">
    <source>
        <dbReference type="PROSITE" id="PS51755"/>
    </source>
</evidence>
<dbReference type="FunFam" id="3.40.50.2300:FF:000001">
    <property type="entry name" value="DNA-binding response regulator PhoB"/>
    <property type="match status" value="1"/>
</dbReference>
<dbReference type="GO" id="GO:0032993">
    <property type="term" value="C:protein-DNA complex"/>
    <property type="evidence" value="ECO:0007669"/>
    <property type="project" value="TreeGrafter"/>
</dbReference>
<dbReference type="InterPro" id="IPR001789">
    <property type="entry name" value="Sig_transdc_resp-reg_receiver"/>
</dbReference>
<gene>
    <name evidence="10" type="ordered locus">Tresu_2027</name>
</gene>
<dbReference type="Gene3D" id="6.10.250.690">
    <property type="match status" value="1"/>
</dbReference>
<dbReference type="GO" id="GO:0005829">
    <property type="term" value="C:cytosol"/>
    <property type="evidence" value="ECO:0007669"/>
    <property type="project" value="TreeGrafter"/>
</dbReference>
<feature type="domain" description="Response regulatory" evidence="8">
    <location>
        <begin position="2"/>
        <end position="118"/>
    </location>
</feature>
<dbReference type="Gene3D" id="1.10.10.10">
    <property type="entry name" value="Winged helix-like DNA-binding domain superfamily/Winged helix DNA-binding domain"/>
    <property type="match status" value="1"/>
</dbReference>
<name>F2NW45_TRES6</name>
<dbReference type="InterPro" id="IPR011006">
    <property type="entry name" value="CheY-like_superfamily"/>
</dbReference>
<dbReference type="InterPro" id="IPR001867">
    <property type="entry name" value="OmpR/PhoB-type_DNA-bd"/>
</dbReference>
<dbReference type="RefSeq" id="WP_013702156.1">
    <property type="nucleotide sequence ID" value="NC_015385.1"/>
</dbReference>
<evidence type="ECO:0000313" key="11">
    <source>
        <dbReference type="Proteomes" id="UP000006852"/>
    </source>
</evidence>
<protein>
    <submittedName>
        <fullName evidence="10">Two component transcriptional regulator, winged helix family</fullName>
    </submittedName>
</protein>
<dbReference type="SUPFAM" id="SSF52172">
    <property type="entry name" value="CheY-like"/>
    <property type="match status" value="1"/>
</dbReference>
<dbReference type="PANTHER" id="PTHR48111:SF40">
    <property type="entry name" value="PHOSPHATE REGULON TRANSCRIPTIONAL REGULATORY PROTEIN PHOB"/>
    <property type="match status" value="1"/>
</dbReference>
<dbReference type="SUPFAM" id="SSF46894">
    <property type="entry name" value="C-terminal effector domain of the bipartite response regulators"/>
    <property type="match status" value="1"/>
</dbReference>
<dbReference type="PROSITE" id="PS51755">
    <property type="entry name" value="OMPR_PHOB"/>
    <property type="match status" value="1"/>
</dbReference>
<evidence type="ECO:0000256" key="7">
    <source>
        <dbReference type="PROSITE-ProRule" id="PRU01091"/>
    </source>
</evidence>
<dbReference type="OrthoDB" id="341603at2"/>
<dbReference type="GO" id="GO:0000156">
    <property type="term" value="F:phosphorelay response regulator activity"/>
    <property type="evidence" value="ECO:0007669"/>
    <property type="project" value="TreeGrafter"/>
</dbReference>
<evidence type="ECO:0000256" key="5">
    <source>
        <dbReference type="ARBA" id="ARBA00023163"/>
    </source>
</evidence>
<keyword evidence="1 6" id="KW-0597">Phosphoprotein</keyword>
<keyword evidence="2" id="KW-0902">Two-component regulatory system</keyword>
<dbReference type="SMART" id="SM00448">
    <property type="entry name" value="REC"/>
    <property type="match status" value="1"/>
</dbReference>
<dbReference type="KEGG" id="tsu:Tresu_2027"/>
<accession>F2NW45</accession>
<dbReference type="PANTHER" id="PTHR48111">
    <property type="entry name" value="REGULATOR OF RPOS"/>
    <property type="match status" value="1"/>
</dbReference>
<proteinExistence type="predicted"/>
<feature type="domain" description="OmpR/PhoB-type" evidence="9">
    <location>
        <begin position="130"/>
        <end position="230"/>
    </location>
</feature>
<organism evidence="10 11">
    <name type="scientific">Treponema succinifaciens (strain ATCC 33096 / DSM 2489 / 6091)</name>
    <dbReference type="NCBI Taxonomy" id="869209"/>
    <lineage>
        <taxon>Bacteria</taxon>
        <taxon>Pseudomonadati</taxon>
        <taxon>Spirochaetota</taxon>
        <taxon>Spirochaetia</taxon>
        <taxon>Spirochaetales</taxon>
        <taxon>Treponemataceae</taxon>
        <taxon>Treponema</taxon>
    </lineage>
</organism>
<evidence type="ECO:0000313" key="10">
    <source>
        <dbReference type="EMBL" id="AEB14900.1"/>
    </source>
</evidence>
<dbReference type="EMBL" id="CP002631">
    <property type="protein sequence ID" value="AEB14900.1"/>
    <property type="molecule type" value="Genomic_DNA"/>
</dbReference>
<dbReference type="HOGENOM" id="CLU_000445_30_4_12"/>
<dbReference type="AlphaFoldDB" id="F2NW45"/>
<keyword evidence="4 7" id="KW-0238">DNA-binding</keyword>
<dbReference type="Gene3D" id="3.40.50.2300">
    <property type="match status" value="1"/>
</dbReference>
<dbReference type="InterPro" id="IPR039420">
    <property type="entry name" value="WalR-like"/>
</dbReference>
<dbReference type="SMART" id="SM00862">
    <property type="entry name" value="Trans_reg_C"/>
    <property type="match status" value="1"/>
</dbReference>
<keyword evidence="11" id="KW-1185">Reference proteome</keyword>
<keyword evidence="5" id="KW-0804">Transcription</keyword>
<dbReference type="PROSITE" id="PS50110">
    <property type="entry name" value="RESPONSE_REGULATORY"/>
    <property type="match status" value="1"/>
</dbReference>
<dbReference type="STRING" id="869209.Tresu_2027"/>
<evidence type="ECO:0000256" key="4">
    <source>
        <dbReference type="ARBA" id="ARBA00023125"/>
    </source>
</evidence>
<dbReference type="Proteomes" id="UP000006852">
    <property type="component" value="Chromosome"/>
</dbReference>
<dbReference type="GeneID" id="302999149"/>
<evidence type="ECO:0000256" key="3">
    <source>
        <dbReference type="ARBA" id="ARBA00023015"/>
    </source>
</evidence>
<feature type="modified residue" description="4-aspartylphosphate" evidence="6">
    <location>
        <position position="51"/>
    </location>
</feature>
<sequence length="231" mass="26077">MKILIVDDEEPIRELIKYNVEKQKYETFTAENGQQALELCRNKNPDLVILDLMLPDMSGLDICRIIRNDSSIKNIPIIMVTAKTEDSDIVTGLELGADDYVTKPFSPKVLLARIQSVLRRKGEAFRSNSDEDIKIRSLVISPLKHKVTQNGKEVELSATEFSILEFLARHKGQVFSRQQIINAVKGSSYPVTDRSIDVQILGIRKKIGDSPESSNPFIETLRGVGYRICEE</sequence>
<reference evidence="11" key="2">
    <citation type="submission" date="2011-04" db="EMBL/GenBank/DDBJ databases">
        <title>The complete genome of chromosome of Treponema succinifaciens DSM 2489.</title>
        <authorList>
            <person name="Lucas S."/>
            <person name="Copeland A."/>
            <person name="Lapidus A."/>
            <person name="Bruce D."/>
            <person name="Goodwin L."/>
            <person name="Pitluck S."/>
            <person name="Peters L."/>
            <person name="Kyrpides N."/>
            <person name="Mavromatis K."/>
            <person name="Ivanova N."/>
            <person name="Ovchinnikova G."/>
            <person name="Teshima H."/>
            <person name="Detter J.C."/>
            <person name="Tapia R."/>
            <person name="Han C."/>
            <person name="Land M."/>
            <person name="Hauser L."/>
            <person name="Markowitz V."/>
            <person name="Cheng J.-F."/>
            <person name="Hugenholtz P."/>
            <person name="Woyke T."/>
            <person name="Wu D."/>
            <person name="Gronow S."/>
            <person name="Wellnitz S."/>
            <person name="Brambilla E."/>
            <person name="Klenk H.-P."/>
            <person name="Eisen J.A."/>
        </authorList>
    </citation>
    <scope>NUCLEOTIDE SEQUENCE [LARGE SCALE GENOMIC DNA]</scope>
    <source>
        <strain evidence="11">ATCC 33096 / DSM 2489 / 6091</strain>
    </source>
</reference>
<dbReference type="eggNOG" id="COG0745">
    <property type="taxonomic scope" value="Bacteria"/>
</dbReference>
<dbReference type="InterPro" id="IPR036388">
    <property type="entry name" value="WH-like_DNA-bd_sf"/>
</dbReference>
<evidence type="ECO:0000256" key="6">
    <source>
        <dbReference type="PROSITE-ProRule" id="PRU00169"/>
    </source>
</evidence>
<dbReference type="GO" id="GO:0000976">
    <property type="term" value="F:transcription cis-regulatory region binding"/>
    <property type="evidence" value="ECO:0007669"/>
    <property type="project" value="TreeGrafter"/>
</dbReference>
<evidence type="ECO:0000256" key="1">
    <source>
        <dbReference type="ARBA" id="ARBA00022553"/>
    </source>
</evidence>
<dbReference type="CDD" id="cd00383">
    <property type="entry name" value="trans_reg_C"/>
    <property type="match status" value="1"/>
</dbReference>
<dbReference type="GO" id="GO:0006355">
    <property type="term" value="P:regulation of DNA-templated transcription"/>
    <property type="evidence" value="ECO:0007669"/>
    <property type="project" value="InterPro"/>
</dbReference>